<evidence type="ECO:0000313" key="3">
    <source>
        <dbReference type="Proteomes" id="UP000286415"/>
    </source>
</evidence>
<reference evidence="2 3" key="2">
    <citation type="journal article" date="2021" name="Genomics">
        <title>High-quality reference genome for Clonorchis sinensis.</title>
        <authorList>
            <person name="Young N.D."/>
            <person name="Stroehlein A.J."/>
            <person name="Kinkar L."/>
            <person name="Wang T."/>
            <person name="Sohn W.M."/>
            <person name="Chang B.C.H."/>
            <person name="Kaur P."/>
            <person name="Weisz D."/>
            <person name="Dudchenko O."/>
            <person name="Aiden E.L."/>
            <person name="Korhonen P.K."/>
            <person name="Gasser R.B."/>
        </authorList>
    </citation>
    <scope>NUCLEOTIDE SEQUENCE [LARGE SCALE GENOMIC DNA]</scope>
    <source>
        <strain evidence="2">Cs-k2</strain>
    </source>
</reference>
<dbReference type="Proteomes" id="UP000286415">
    <property type="component" value="Unassembled WGS sequence"/>
</dbReference>
<proteinExistence type="predicted"/>
<dbReference type="AlphaFoldDB" id="A0A419PNP6"/>
<sequence>MTGLKWARCRGRDSDDNICGSAVGVGMVVPCRHCVDVLRFLESPVAVVRVAAIGQAIRIPMAAGSGLDEESDRDRVGPMQSHEKFPISRRTM</sequence>
<reference evidence="2 3" key="1">
    <citation type="journal article" date="2018" name="Biotechnol. Adv.">
        <title>Improved genomic resources and new bioinformatic workflow for the carcinogenic parasite Clonorchis sinensis: Biotechnological implications.</title>
        <authorList>
            <person name="Wang D."/>
            <person name="Korhonen P.K."/>
            <person name="Gasser R.B."/>
            <person name="Young N.D."/>
        </authorList>
    </citation>
    <scope>NUCLEOTIDE SEQUENCE [LARGE SCALE GENOMIC DNA]</scope>
    <source>
        <strain evidence="2">Cs-k2</strain>
    </source>
</reference>
<feature type="region of interest" description="Disordered" evidence="1">
    <location>
        <begin position="66"/>
        <end position="92"/>
    </location>
</feature>
<gene>
    <name evidence="2" type="ORF">CSKR_105589</name>
</gene>
<evidence type="ECO:0000256" key="1">
    <source>
        <dbReference type="SAM" id="MobiDB-lite"/>
    </source>
</evidence>
<comment type="caution">
    <text evidence="2">The sequence shown here is derived from an EMBL/GenBank/DDBJ whole genome shotgun (WGS) entry which is preliminary data.</text>
</comment>
<organism evidence="2 3">
    <name type="scientific">Clonorchis sinensis</name>
    <name type="common">Chinese liver fluke</name>
    <dbReference type="NCBI Taxonomy" id="79923"/>
    <lineage>
        <taxon>Eukaryota</taxon>
        <taxon>Metazoa</taxon>
        <taxon>Spiralia</taxon>
        <taxon>Lophotrochozoa</taxon>
        <taxon>Platyhelminthes</taxon>
        <taxon>Trematoda</taxon>
        <taxon>Digenea</taxon>
        <taxon>Opisthorchiida</taxon>
        <taxon>Opisthorchiata</taxon>
        <taxon>Opisthorchiidae</taxon>
        <taxon>Clonorchis</taxon>
    </lineage>
</organism>
<accession>A0A419PNP6</accession>
<protein>
    <submittedName>
        <fullName evidence="2">Uncharacterized protein</fullName>
    </submittedName>
</protein>
<dbReference type="InParanoid" id="A0A419PNP6"/>
<keyword evidence="3" id="KW-1185">Reference proteome</keyword>
<dbReference type="EMBL" id="NIRI02000042">
    <property type="protein sequence ID" value="KAG5451065.1"/>
    <property type="molecule type" value="Genomic_DNA"/>
</dbReference>
<evidence type="ECO:0000313" key="2">
    <source>
        <dbReference type="EMBL" id="KAG5451065.1"/>
    </source>
</evidence>
<name>A0A419PNP6_CLOSI</name>
<feature type="compositionally biased region" description="Basic and acidic residues" evidence="1">
    <location>
        <begin position="72"/>
        <end position="86"/>
    </location>
</feature>